<organism evidence="2 3">
    <name type="scientific">Ilyodon furcidens</name>
    <name type="common">goldbreast splitfin</name>
    <dbReference type="NCBI Taxonomy" id="33524"/>
    <lineage>
        <taxon>Eukaryota</taxon>
        <taxon>Metazoa</taxon>
        <taxon>Chordata</taxon>
        <taxon>Craniata</taxon>
        <taxon>Vertebrata</taxon>
        <taxon>Euteleostomi</taxon>
        <taxon>Actinopterygii</taxon>
        <taxon>Neopterygii</taxon>
        <taxon>Teleostei</taxon>
        <taxon>Neoteleostei</taxon>
        <taxon>Acanthomorphata</taxon>
        <taxon>Ovalentaria</taxon>
        <taxon>Atherinomorphae</taxon>
        <taxon>Cyprinodontiformes</taxon>
        <taxon>Goodeidae</taxon>
        <taxon>Ilyodon</taxon>
    </lineage>
</organism>
<proteinExistence type="predicted"/>
<feature type="region of interest" description="Disordered" evidence="1">
    <location>
        <begin position="90"/>
        <end position="115"/>
    </location>
</feature>
<sequence>MQEGTGSSWTGPHLSEVSCGVFQEHSEKLPSRSCSNVSSQINNLRIRTGPVARNMASGLGPNAEELVEANICDRGVGSEEESGVFIQRWTNNDTSSSPLLPPSSSSGPAEPEVCRDSGRTSIVDCLLVELYDAYGGRRNADSWDSSTEASGSDAFLGRSISGSGFLQELQERHTRRLQMNYLAQKDLQELRSIIQEVKYRSGLQSTKLIRQLKRRDRLHQRRQKNYDIITACLQAVSQKR</sequence>
<dbReference type="Proteomes" id="UP001482620">
    <property type="component" value="Unassembled WGS sequence"/>
</dbReference>
<feature type="compositionally biased region" description="Low complexity" evidence="1">
    <location>
        <begin position="95"/>
        <end position="106"/>
    </location>
</feature>
<reference evidence="2 3" key="1">
    <citation type="submission" date="2021-06" db="EMBL/GenBank/DDBJ databases">
        <authorList>
            <person name="Palmer J.M."/>
        </authorList>
    </citation>
    <scope>NUCLEOTIDE SEQUENCE [LARGE SCALE GENOMIC DNA]</scope>
    <source>
        <strain evidence="3">if_2019</strain>
        <tissue evidence="2">Muscle</tissue>
    </source>
</reference>
<evidence type="ECO:0000313" key="3">
    <source>
        <dbReference type="Proteomes" id="UP001482620"/>
    </source>
</evidence>
<accession>A0ABV0V361</accession>
<dbReference type="EMBL" id="JAHRIQ010093269">
    <property type="protein sequence ID" value="MEQ2251217.1"/>
    <property type="molecule type" value="Genomic_DNA"/>
</dbReference>
<keyword evidence="3" id="KW-1185">Reference proteome</keyword>
<protein>
    <recommendedName>
        <fullName evidence="4">TBC1 domain family member 30</fullName>
    </recommendedName>
</protein>
<evidence type="ECO:0008006" key="4">
    <source>
        <dbReference type="Google" id="ProtNLM"/>
    </source>
</evidence>
<evidence type="ECO:0000256" key="1">
    <source>
        <dbReference type="SAM" id="MobiDB-lite"/>
    </source>
</evidence>
<evidence type="ECO:0000313" key="2">
    <source>
        <dbReference type="EMBL" id="MEQ2251217.1"/>
    </source>
</evidence>
<feature type="non-terminal residue" evidence="2">
    <location>
        <position position="240"/>
    </location>
</feature>
<comment type="caution">
    <text evidence="2">The sequence shown here is derived from an EMBL/GenBank/DDBJ whole genome shotgun (WGS) entry which is preliminary data.</text>
</comment>
<name>A0ABV0V361_9TELE</name>
<gene>
    <name evidence="2" type="ORF">ILYODFUR_008630</name>
</gene>